<protein>
    <recommendedName>
        <fullName evidence="2">FCP1 homology domain-containing protein</fullName>
    </recommendedName>
</protein>
<feature type="region of interest" description="Disordered" evidence="1">
    <location>
        <begin position="25"/>
        <end position="58"/>
    </location>
</feature>
<dbReference type="InterPro" id="IPR004274">
    <property type="entry name" value="FCP1_dom"/>
</dbReference>
<dbReference type="Proteomes" id="UP000503462">
    <property type="component" value="Chromosome 5"/>
</dbReference>
<proteinExistence type="predicted"/>
<reference evidence="3 4" key="1">
    <citation type="journal article" date="2016" name="Sci. Rep.">
        <title>Peltaster fructicola genome reveals evolution from an invasive phytopathogen to an ectophytic parasite.</title>
        <authorList>
            <person name="Xu C."/>
            <person name="Chen H."/>
            <person name="Gleason M.L."/>
            <person name="Xu J.R."/>
            <person name="Liu H."/>
            <person name="Zhang R."/>
            <person name="Sun G."/>
        </authorList>
    </citation>
    <scope>NUCLEOTIDE SEQUENCE [LARGE SCALE GENOMIC DNA]</scope>
    <source>
        <strain evidence="3 4">LNHT1506</strain>
    </source>
</reference>
<dbReference type="EMBL" id="CP051143">
    <property type="protein sequence ID" value="QIX02154.1"/>
    <property type="molecule type" value="Genomic_DNA"/>
</dbReference>
<dbReference type="AlphaFoldDB" id="A0A6H0Y561"/>
<sequence>MKTRGRSMADLADSIDRLAIAETGLDGQADASISKRKPRSRREQQLTSGDKTFNKDGRTVQTHRLRALEQTSNADLAIKGNNGLSQAGHRLLRHGSAPGNVLQPQNHTDPAIQFWDSIKRAQHKHKYNTRSMGDRQHTDAKRHVRPQPSPTEAYMALANETSQRLDKPRRLLIILDLNGTLGCKSKTGGSFVHRMDVAKFLRYTVTNHIVMIWSSAQAHNVQKRCANLFGEVGLPMPAIIWDRSHFKLSAEHFEANVQLYKELWRVWEDPQVQAAAKDSVFDQTNTILIDDTALKAAGQPFNLLEVDELVRDKVEFGELGQVVAYLEQAKYQSNVSAYMKVNRFVLDPGATPYTWPGDGPGDQEVSQQGMADSDGEQGGVELNAR</sequence>
<feature type="region of interest" description="Disordered" evidence="1">
    <location>
        <begin position="352"/>
        <end position="385"/>
    </location>
</feature>
<name>A0A6H0Y561_9PEZI</name>
<organism evidence="3 4">
    <name type="scientific">Peltaster fructicola</name>
    <dbReference type="NCBI Taxonomy" id="286661"/>
    <lineage>
        <taxon>Eukaryota</taxon>
        <taxon>Fungi</taxon>
        <taxon>Dikarya</taxon>
        <taxon>Ascomycota</taxon>
        <taxon>Pezizomycotina</taxon>
        <taxon>Dothideomycetes</taxon>
        <taxon>Dothideomycetes incertae sedis</taxon>
        <taxon>Peltaster</taxon>
    </lineage>
</organism>
<dbReference type="InterPro" id="IPR036412">
    <property type="entry name" value="HAD-like_sf"/>
</dbReference>
<evidence type="ECO:0000313" key="4">
    <source>
        <dbReference type="Proteomes" id="UP000503462"/>
    </source>
</evidence>
<gene>
    <name evidence="3" type="ORF">AMS68_007671</name>
</gene>
<dbReference type="InterPro" id="IPR023214">
    <property type="entry name" value="HAD_sf"/>
</dbReference>
<dbReference type="SUPFAM" id="SSF56784">
    <property type="entry name" value="HAD-like"/>
    <property type="match status" value="1"/>
</dbReference>
<keyword evidence="4" id="KW-1185">Reference proteome</keyword>
<accession>A0A6H0Y561</accession>
<evidence type="ECO:0000256" key="1">
    <source>
        <dbReference type="SAM" id="MobiDB-lite"/>
    </source>
</evidence>
<dbReference type="Pfam" id="PF03031">
    <property type="entry name" value="NIF"/>
    <property type="match status" value="1"/>
</dbReference>
<dbReference type="Gene3D" id="3.40.50.1000">
    <property type="entry name" value="HAD superfamily/HAD-like"/>
    <property type="match status" value="1"/>
</dbReference>
<feature type="domain" description="FCP1 homology" evidence="2">
    <location>
        <begin position="166"/>
        <end position="329"/>
    </location>
</feature>
<evidence type="ECO:0000259" key="2">
    <source>
        <dbReference type="PROSITE" id="PS50969"/>
    </source>
</evidence>
<dbReference type="PROSITE" id="PS50969">
    <property type="entry name" value="FCP1"/>
    <property type="match status" value="1"/>
</dbReference>
<evidence type="ECO:0000313" key="3">
    <source>
        <dbReference type="EMBL" id="QIX02154.1"/>
    </source>
</evidence>
<dbReference type="OrthoDB" id="1711508at2759"/>